<reference evidence="1 2" key="1">
    <citation type="submission" date="2013-07" db="EMBL/GenBank/DDBJ databases">
        <authorList>
            <person name="Weinstock G."/>
            <person name="Sodergren E."/>
            <person name="Wylie T."/>
            <person name="Fulton L."/>
            <person name="Fulton R."/>
            <person name="Fronick C."/>
            <person name="O'Laughlin M."/>
            <person name="Godfrey J."/>
            <person name="Miner T."/>
            <person name="Herter B."/>
            <person name="Appelbaum E."/>
            <person name="Cordes M."/>
            <person name="Lek S."/>
            <person name="Wollam A."/>
            <person name="Pepin K.H."/>
            <person name="Palsikar V.B."/>
            <person name="Mitreva M."/>
            <person name="Wilson R.K."/>
        </authorList>
    </citation>
    <scope>NUCLEOTIDE SEQUENCE [LARGE SCALE GENOMIC DNA]</scope>
    <source>
        <strain evidence="1 2">ATCC 14940</strain>
    </source>
</reference>
<comment type="caution">
    <text evidence="1">The sequence shown here is derived from an EMBL/GenBank/DDBJ whole genome shotgun (WGS) entry which is preliminary data.</text>
</comment>
<sequence length="55" mass="6459">MDVDKMPIGFSAAGSYDIAENCRYRQFIDETGLYCGQIKEQSEYLLFTHRRKHII</sequence>
<dbReference type="EMBL" id="AWSU01000323">
    <property type="protein sequence ID" value="ERI74482.1"/>
    <property type="molecule type" value="Genomic_DNA"/>
</dbReference>
<dbReference type="Proteomes" id="UP000016491">
    <property type="component" value="Unassembled WGS sequence"/>
</dbReference>
<proteinExistence type="predicted"/>
<evidence type="ECO:0000313" key="2">
    <source>
        <dbReference type="Proteomes" id="UP000016491"/>
    </source>
</evidence>
<dbReference type="AlphaFoldDB" id="A0ABC9TT43"/>
<organism evidence="1 2">
    <name type="scientific">[Clostridium] symbiosum ATCC 14940</name>
    <dbReference type="NCBI Taxonomy" id="411472"/>
    <lineage>
        <taxon>Bacteria</taxon>
        <taxon>Bacillati</taxon>
        <taxon>Bacillota</taxon>
        <taxon>Clostridia</taxon>
        <taxon>Lachnospirales</taxon>
        <taxon>Lachnospiraceae</taxon>
        <taxon>Otoolea</taxon>
    </lineage>
</organism>
<name>A0ABC9TT43_CLOSY</name>
<accession>A0ABC9TT43</accession>
<gene>
    <name evidence="1" type="ORF">CLOSYM_03972</name>
</gene>
<protein>
    <submittedName>
        <fullName evidence="1">Uncharacterized protein</fullName>
    </submittedName>
</protein>
<evidence type="ECO:0000313" key="1">
    <source>
        <dbReference type="EMBL" id="ERI74482.1"/>
    </source>
</evidence>